<evidence type="ECO:0000313" key="2">
    <source>
        <dbReference type="Proteomes" id="UP000504636"/>
    </source>
</evidence>
<sequence>MATAQRAVSSRISRYHYGFCWVDTFNPDIHTIQELVYDRAEGTNLAVGQMKWVVKRGDTIGHLRPVVVPCQNKFRYEAEIANRRIYVDIWHSGFDPAPRRQTHDVHKLCTIVCHLPRSLRFGDLPEYIGEDLVPYRRLEIDIAMSPRGSDLYFAIYFNGDLLPTEYQWPNRDFAQGGISIETE</sequence>
<accession>A0A6A6YXJ2</accession>
<name>A0A6A6YXJ2_9PEZI</name>
<dbReference type="EMBL" id="MU003697">
    <property type="protein sequence ID" value="KAF2812625.1"/>
    <property type="molecule type" value="Genomic_DNA"/>
</dbReference>
<evidence type="ECO:0000313" key="3">
    <source>
        <dbReference type="RefSeq" id="XP_033579589.1"/>
    </source>
</evidence>
<proteinExistence type="predicted"/>
<gene>
    <name evidence="1 3" type="ORF">BDZ99DRAFT_270231</name>
</gene>
<reference evidence="3" key="3">
    <citation type="submission" date="2025-04" db="UniProtKB">
        <authorList>
            <consortium name="RefSeq"/>
        </authorList>
    </citation>
    <scope>IDENTIFICATION</scope>
    <source>
        <strain evidence="3">CBS 304.34</strain>
    </source>
</reference>
<dbReference type="Proteomes" id="UP000504636">
    <property type="component" value="Unplaced"/>
</dbReference>
<evidence type="ECO:0000313" key="1">
    <source>
        <dbReference type="EMBL" id="KAF2812625.1"/>
    </source>
</evidence>
<protein>
    <submittedName>
        <fullName evidence="1 3">Uncharacterized protein</fullName>
    </submittedName>
</protein>
<reference evidence="3" key="2">
    <citation type="submission" date="2020-04" db="EMBL/GenBank/DDBJ databases">
        <authorList>
            <consortium name="NCBI Genome Project"/>
        </authorList>
    </citation>
    <scope>NUCLEOTIDE SEQUENCE</scope>
    <source>
        <strain evidence="3">CBS 304.34</strain>
    </source>
</reference>
<reference evidence="1 3" key="1">
    <citation type="journal article" date="2020" name="Stud. Mycol.">
        <title>101 Dothideomycetes genomes: a test case for predicting lifestyles and emergence of pathogens.</title>
        <authorList>
            <person name="Haridas S."/>
            <person name="Albert R."/>
            <person name="Binder M."/>
            <person name="Bloem J."/>
            <person name="Labutti K."/>
            <person name="Salamov A."/>
            <person name="Andreopoulos B."/>
            <person name="Baker S."/>
            <person name="Barry K."/>
            <person name="Bills G."/>
            <person name="Bluhm B."/>
            <person name="Cannon C."/>
            <person name="Castanera R."/>
            <person name="Culley D."/>
            <person name="Daum C."/>
            <person name="Ezra D."/>
            <person name="Gonzalez J."/>
            <person name="Henrissat B."/>
            <person name="Kuo A."/>
            <person name="Liang C."/>
            <person name="Lipzen A."/>
            <person name="Lutzoni F."/>
            <person name="Magnuson J."/>
            <person name="Mondo S."/>
            <person name="Nolan M."/>
            <person name="Ohm R."/>
            <person name="Pangilinan J."/>
            <person name="Park H.-J."/>
            <person name="Ramirez L."/>
            <person name="Alfaro M."/>
            <person name="Sun H."/>
            <person name="Tritt A."/>
            <person name="Yoshinaga Y."/>
            <person name="Zwiers L.-H."/>
            <person name="Turgeon B."/>
            <person name="Goodwin S."/>
            <person name="Spatafora J."/>
            <person name="Crous P."/>
            <person name="Grigoriev I."/>
        </authorList>
    </citation>
    <scope>NUCLEOTIDE SEQUENCE</scope>
    <source>
        <strain evidence="1 3">CBS 304.34</strain>
    </source>
</reference>
<dbReference type="AlphaFoldDB" id="A0A6A6YXJ2"/>
<keyword evidence="2" id="KW-1185">Reference proteome</keyword>
<organism evidence="1">
    <name type="scientific">Mytilinidion resinicola</name>
    <dbReference type="NCBI Taxonomy" id="574789"/>
    <lineage>
        <taxon>Eukaryota</taxon>
        <taxon>Fungi</taxon>
        <taxon>Dikarya</taxon>
        <taxon>Ascomycota</taxon>
        <taxon>Pezizomycotina</taxon>
        <taxon>Dothideomycetes</taxon>
        <taxon>Pleosporomycetidae</taxon>
        <taxon>Mytilinidiales</taxon>
        <taxon>Mytilinidiaceae</taxon>
        <taxon>Mytilinidion</taxon>
    </lineage>
</organism>
<dbReference type="GeneID" id="54454780"/>
<dbReference type="RefSeq" id="XP_033579589.1">
    <property type="nucleotide sequence ID" value="XM_033713887.1"/>
</dbReference>